<dbReference type="SMR" id="A0A1D6F5M1"/>
<dbReference type="Proteomes" id="UP000007305">
    <property type="component" value="Chromosome 2"/>
</dbReference>
<comment type="similarity">
    <text evidence="1">Belongs to the plant acyltransferase family.</text>
</comment>
<dbReference type="AlphaFoldDB" id="A0A1D6F5M1"/>
<dbReference type="PaxDb" id="4577-GRMZM2G152969_P01"/>
<dbReference type="InterPro" id="IPR050898">
    <property type="entry name" value="Plant_acyltransferase"/>
</dbReference>
<keyword evidence="2" id="KW-0808">Transferase</keyword>
<dbReference type="PANTHER" id="PTHR31147:SF55">
    <property type="entry name" value="HXXXD-TYPE ACYL-TRANSFERASE FAMILY PROTEIN"/>
    <property type="match status" value="1"/>
</dbReference>
<dbReference type="ExpressionAtlas" id="A0A1D6F5M1">
    <property type="expression patterns" value="baseline and differential"/>
</dbReference>
<protein>
    <submittedName>
        <fullName evidence="2">HXXXD-type acyl-transferase family protein</fullName>
    </submittedName>
</protein>
<name>A0A1D6F5M1_MAIZE</name>
<accession>A0A1D6F5M1</accession>
<dbReference type="Gramene" id="Zm00001eb112980_T001">
    <property type="protein sequence ID" value="Zm00001eb112980_P001"/>
    <property type="gene ID" value="Zm00001eb112980"/>
</dbReference>
<organism evidence="2">
    <name type="scientific">Zea mays</name>
    <name type="common">Maize</name>
    <dbReference type="NCBI Taxonomy" id="4577"/>
    <lineage>
        <taxon>Eukaryota</taxon>
        <taxon>Viridiplantae</taxon>
        <taxon>Streptophyta</taxon>
        <taxon>Embryophyta</taxon>
        <taxon>Tracheophyta</taxon>
        <taxon>Spermatophyta</taxon>
        <taxon>Magnoliopsida</taxon>
        <taxon>Liliopsida</taxon>
        <taxon>Poales</taxon>
        <taxon>Poaceae</taxon>
        <taxon>PACMAD clade</taxon>
        <taxon>Panicoideae</taxon>
        <taxon>Andropogonodae</taxon>
        <taxon>Andropogoneae</taxon>
        <taxon>Tripsacinae</taxon>
        <taxon>Zea</taxon>
    </lineage>
</organism>
<dbReference type="OMA" id="SANCALD"/>
<reference evidence="3" key="3">
    <citation type="submission" date="2021-05" db="UniProtKB">
        <authorList>
            <consortium name="EnsemblPlants"/>
        </authorList>
    </citation>
    <scope>IDENTIFICATION</scope>
    <source>
        <strain evidence="3">cv. B73</strain>
    </source>
</reference>
<reference evidence="3" key="2">
    <citation type="submission" date="2019-07" db="EMBL/GenBank/DDBJ databases">
        <authorList>
            <person name="Seetharam A."/>
            <person name="Woodhouse M."/>
            <person name="Cannon E."/>
        </authorList>
    </citation>
    <scope>NUCLEOTIDE SEQUENCE [LARGE SCALE GENOMIC DNA]</scope>
    <source>
        <strain evidence="3">cv. B73</strain>
    </source>
</reference>
<proteinExistence type="inferred from homology"/>
<evidence type="ECO:0000313" key="3">
    <source>
        <dbReference type="EnsemblPlants" id="Zm00001eb112980_P001"/>
    </source>
</evidence>
<reference evidence="2 4" key="1">
    <citation type="submission" date="2015-12" db="EMBL/GenBank/DDBJ databases">
        <title>Update maize B73 reference genome by single molecule sequencing technologies.</title>
        <authorList>
            <consortium name="Maize Genome Sequencing Project"/>
            <person name="Ware D."/>
        </authorList>
    </citation>
    <scope>NUCLEOTIDE SEQUENCE [LARGE SCALE GENOMIC DNA]</scope>
    <source>
        <strain evidence="4">cv. B73</strain>
        <tissue evidence="2">Seedling</tissue>
    </source>
</reference>
<evidence type="ECO:0000313" key="4">
    <source>
        <dbReference type="Proteomes" id="UP000007305"/>
    </source>
</evidence>
<dbReference type="Gene3D" id="3.30.559.10">
    <property type="entry name" value="Chloramphenicol acetyltransferase-like domain"/>
    <property type="match status" value="2"/>
</dbReference>
<dbReference type="InterPro" id="IPR023213">
    <property type="entry name" value="CAT-like_dom_sf"/>
</dbReference>
<dbReference type="PANTHER" id="PTHR31147">
    <property type="entry name" value="ACYL TRANSFERASE 4"/>
    <property type="match status" value="1"/>
</dbReference>
<gene>
    <name evidence="2" type="ORF">ZEAMMB73_Zm00001d007350</name>
</gene>
<dbReference type="eggNOG" id="ENOG502RMG6">
    <property type="taxonomic scope" value="Eukaryota"/>
</dbReference>
<dbReference type="Pfam" id="PF02458">
    <property type="entry name" value="Transferase"/>
    <property type="match status" value="1"/>
</dbReference>
<sequence length="440" mass="47741">MGIVVRKSSPVVVRPSEPVETTSTMPLSSFDEGLERVPATLLLMFEHPIHDPADTVKRALSRALVYYHPFAGRIAAGAGADADGGKLHIRCNGEGATFVSAHASCGVAEVIGLDRSAAARTLLDDLAVYYPDNCCRAGDPLLLVQVTEFSCGGFVLGATVNHAVADAAGLAQFLNAIGELARGMASPSVAPVRWDGSLPSRPPPVVSTRELVTDLGLLDDYACFDITVPSRSINRIKAQYARRFDGARPCTSFEVASAVLWRCRTRAVMSDPETPALFMFGGNVRKYVGAMEGYYGNCATSQLVFATSGVVANGDIVDLVKMIKQSKEKIPDQFEKNQGTNNYPPKPMHHQLLRYNMLVVSSLRNLGFEEVDFGSGTAARLANYAQEKVPFPACLMSPHKGKDGVNMLTTMVKKEHVDSFIAELARFTEYYEYYSTHSKL</sequence>
<dbReference type="GO" id="GO:0016747">
    <property type="term" value="F:acyltransferase activity, transferring groups other than amino-acyl groups"/>
    <property type="evidence" value="ECO:0007669"/>
    <property type="project" value="UniProtKB-ARBA"/>
</dbReference>
<dbReference type="EMBL" id="CM007648">
    <property type="protein sequence ID" value="ONM26585.1"/>
    <property type="molecule type" value="Genomic_DNA"/>
</dbReference>
<dbReference type="EnsemblPlants" id="Zm00001eb112980_T001">
    <property type="protein sequence ID" value="Zm00001eb112980_P001"/>
    <property type="gene ID" value="Zm00001eb112980"/>
</dbReference>
<evidence type="ECO:0000313" key="2">
    <source>
        <dbReference type="EMBL" id="ONM26585.1"/>
    </source>
</evidence>
<keyword evidence="4" id="KW-1185">Reference proteome</keyword>
<evidence type="ECO:0000256" key="1">
    <source>
        <dbReference type="ARBA" id="ARBA00009861"/>
    </source>
</evidence>